<gene>
    <name evidence="2" type="ORF">GCM10023258_36120</name>
</gene>
<accession>A0ABP9JKC7</accession>
<feature type="transmembrane region" description="Helical" evidence="1">
    <location>
        <begin position="222"/>
        <end position="242"/>
    </location>
</feature>
<feature type="transmembrane region" description="Helical" evidence="1">
    <location>
        <begin position="6"/>
        <end position="24"/>
    </location>
</feature>
<evidence type="ECO:0000313" key="2">
    <source>
        <dbReference type="EMBL" id="GAA5034873.1"/>
    </source>
</evidence>
<keyword evidence="1" id="KW-0472">Membrane</keyword>
<keyword evidence="1" id="KW-1133">Transmembrane helix</keyword>
<keyword evidence="1" id="KW-0812">Transmembrane</keyword>
<reference evidence="3" key="1">
    <citation type="journal article" date="2019" name="Int. J. Syst. Evol. Microbiol.">
        <title>The Global Catalogue of Microorganisms (GCM) 10K type strain sequencing project: providing services to taxonomists for standard genome sequencing and annotation.</title>
        <authorList>
            <consortium name="The Broad Institute Genomics Platform"/>
            <consortium name="The Broad Institute Genome Sequencing Center for Infectious Disease"/>
            <person name="Wu L."/>
            <person name="Ma J."/>
        </authorList>
    </citation>
    <scope>NUCLEOTIDE SEQUENCE [LARGE SCALE GENOMIC DNA]</scope>
    <source>
        <strain evidence="3">JCM 17687</strain>
    </source>
</reference>
<sequence length="243" mass="24486">MWTATFWGLVGGAALLVGALLGLFARASNRVIGIVMAFGAGVLISAVAFELTEDAYRSGGATPVVVGLVSGSLVFFVGDWLIDRRGGHRRKSPTGEHQQGAGALALVLGALLDGIPESAAIGVSVLGGGEVGIAMVAAVFLSNVPESMSASAGLKRAGRSTAHVLRLWILVMLASGAAAGLGYVLLEGASPETVAVIQTFAAGAIITMLADTMMPEATEHAGRLVGLVTMLGFALAFLLSAVG</sequence>
<dbReference type="Proteomes" id="UP001500427">
    <property type="component" value="Unassembled WGS sequence"/>
</dbReference>
<keyword evidence="3" id="KW-1185">Reference proteome</keyword>
<feature type="transmembrane region" description="Helical" evidence="1">
    <location>
        <begin position="31"/>
        <end position="49"/>
    </location>
</feature>
<proteinExistence type="predicted"/>
<organism evidence="2 3">
    <name type="scientific">Terrabacter aeriphilus</name>
    <dbReference type="NCBI Taxonomy" id="515662"/>
    <lineage>
        <taxon>Bacteria</taxon>
        <taxon>Bacillati</taxon>
        <taxon>Actinomycetota</taxon>
        <taxon>Actinomycetes</taxon>
        <taxon>Micrococcales</taxon>
        <taxon>Intrasporangiaceae</taxon>
        <taxon>Terrabacter</taxon>
    </lineage>
</organism>
<comment type="caution">
    <text evidence="2">The sequence shown here is derived from an EMBL/GenBank/DDBJ whole genome shotgun (WGS) entry which is preliminary data.</text>
</comment>
<feature type="transmembrane region" description="Helical" evidence="1">
    <location>
        <begin position="192"/>
        <end position="210"/>
    </location>
</feature>
<feature type="transmembrane region" description="Helical" evidence="1">
    <location>
        <begin position="164"/>
        <end position="186"/>
    </location>
</feature>
<evidence type="ECO:0000313" key="3">
    <source>
        <dbReference type="Proteomes" id="UP001500427"/>
    </source>
</evidence>
<dbReference type="RefSeq" id="WP_345508913.1">
    <property type="nucleotide sequence ID" value="NZ_BAABIW010000026.1"/>
</dbReference>
<dbReference type="EMBL" id="BAABIW010000026">
    <property type="protein sequence ID" value="GAA5034873.1"/>
    <property type="molecule type" value="Genomic_DNA"/>
</dbReference>
<evidence type="ECO:0000256" key="1">
    <source>
        <dbReference type="SAM" id="Phobius"/>
    </source>
</evidence>
<name>A0ABP9JKC7_9MICO</name>
<feature type="transmembrane region" description="Helical" evidence="1">
    <location>
        <begin position="61"/>
        <end position="82"/>
    </location>
</feature>
<protein>
    <submittedName>
        <fullName evidence="2">ZIP family zinc transporter</fullName>
    </submittedName>
</protein>